<dbReference type="CDD" id="cd00830">
    <property type="entry name" value="KAS_III"/>
    <property type="match status" value="1"/>
</dbReference>
<keyword evidence="3" id="KW-0963">Cytoplasm</keyword>
<keyword evidence="9" id="KW-0012">Acyltransferase</keyword>
<reference evidence="12" key="1">
    <citation type="journal article" date="2017" name="Front. Microbiol.">
        <title>Streptomyces argillaceus involved in the biosynthesis of pyridine and piperidine alkaloids argimycins P.</title>
        <authorList>
            <person name="Ye S."/>
            <person name="Molloy B."/>
            <person name="Brana A.F."/>
            <person name="Zabala D."/>
            <person name="Olano C."/>
            <person name="Cortes J."/>
            <person name="Moris F."/>
            <person name="Salas J.A."/>
            <person name="Mendez C."/>
        </authorList>
    </citation>
    <scope>NUCLEOTIDE SEQUENCE</scope>
    <source>
        <strain evidence="12">ATCC 12956</strain>
    </source>
</reference>
<proteinExistence type="inferred from homology"/>
<dbReference type="InterPro" id="IPR013747">
    <property type="entry name" value="ACP_syn_III_C"/>
</dbReference>
<feature type="domain" description="Beta-ketoacyl-[acyl-carrier-protein] synthase III N-terminal" evidence="11">
    <location>
        <begin position="116"/>
        <end position="191"/>
    </location>
</feature>
<evidence type="ECO:0000259" key="11">
    <source>
        <dbReference type="Pfam" id="PF08545"/>
    </source>
</evidence>
<evidence type="ECO:0000313" key="12">
    <source>
        <dbReference type="EMBL" id="SCO70331.1"/>
    </source>
</evidence>
<evidence type="ECO:0000256" key="5">
    <source>
        <dbReference type="ARBA" id="ARBA00022679"/>
    </source>
</evidence>
<evidence type="ECO:0000256" key="4">
    <source>
        <dbReference type="ARBA" id="ARBA00022516"/>
    </source>
</evidence>
<dbReference type="NCBIfam" id="NF006829">
    <property type="entry name" value="PRK09352.1"/>
    <property type="match status" value="1"/>
</dbReference>
<dbReference type="GO" id="GO:0004315">
    <property type="term" value="F:3-oxoacyl-[acyl-carrier-protein] synthase activity"/>
    <property type="evidence" value="ECO:0007669"/>
    <property type="project" value="InterPro"/>
</dbReference>
<dbReference type="GO" id="GO:0006633">
    <property type="term" value="P:fatty acid biosynthetic process"/>
    <property type="evidence" value="ECO:0007669"/>
    <property type="project" value="UniProtKB-KW"/>
</dbReference>
<name>A0A1M4NDG2_STRAA</name>
<comment type="similarity">
    <text evidence="2">Belongs to the thiolase-like superfamily. FabH family.</text>
</comment>
<dbReference type="InterPro" id="IPR013751">
    <property type="entry name" value="ACP_syn_III_N"/>
</dbReference>
<evidence type="ECO:0000256" key="1">
    <source>
        <dbReference type="ARBA" id="ARBA00005189"/>
    </source>
</evidence>
<dbReference type="PANTHER" id="PTHR34069">
    <property type="entry name" value="3-OXOACYL-[ACYL-CARRIER-PROTEIN] SYNTHASE 3"/>
    <property type="match status" value="1"/>
</dbReference>
<dbReference type="AlphaFoldDB" id="A0A1M4NDG2"/>
<sequence>MTARLQSANRFFASPLGLGAYRPGRVVDNAEICRLIDSDTDWIEARSGITARRFAAPEESIPFMGARAAEKALSAAGLPPADVDCVILATMSYLHQAPPAAAACVAELGADGAAAFDLGAACAGFSHGLALAGSLVVAGQAEHVMVIGAERMSDIVDPRDRSTAFIFGDGAGAMLVGRSAEPGIGQVAWGTATGHIRAIQQPASFADLKGGASAPWPYLEMAGPEVFRWAIGAVGEVCSRALESAGVDSGDIEAFVPHQANGRIIDAVVKNMKLPASVAVARTIREDGNTSAASVPLAMDHLVSTGQVRRGGLALTVGFGSGLGYSAQVITVP</sequence>
<dbReference type="EMBL" id="LT615255">
    <property type="protein sequence ID" value="SCO70331.1"/>
    <property type="molecule type" value="Genomic_DNA"/>
</dbReference>
<keyword evidence="8" id="KW-0275">Fatty acid biosynthesis</keyword>
<dbReference type="InterPro" id="IPR004655">
    <property type="entry name" value="FabH"/>
</dbReference>
<dbReference type="InterPro" id="IPR016039">
    <property type="entry name" value="Thiolase-like"/>
</dbReference>
<evidence type="ECO:0000259" key="10">
    <source>
        <dbReference type="Pfam" id="PF08541"/>
    </source>
</evidence>
<evidence type="ECO:0000256" key="7">
    <source>
        <dbReference type="ARBA" id="ARBA00023098"/>
    </source>
</evidence>
<dbReference type="NCBIfam" id="TIGR00747">
    <property type="entry name" value="fabH"/>
    <property type="match status" value="1"/>
</dbReference>
<protein>
    <submittedName>
        <fullName evidence="12">3-oxoacyl-ACP synthase</fullName>
    </submittedName>
</protein>
<dbReference type="Pfam" id="PF08545">
    <property type="entry name" value="ACP_syn_III"/>
    <property type="match status" value="1"/>
</dbReference>
<accession>A0A1M4NDG2</accession>
<keyword evidence="6" id="KW-0276">Fatty acid metabolism</keyword>
<dbReference type="Gene3D" id="3.40.47.10">
    <property type="match status" value="2"/>
</dbReference>
<dbReference type="Pfam" id="PF08541">
    <property type="entry name" value="ACP_syn_III_C"/>
    <property type="match status" value="1"/>
</dbReference>
<dbReference type="PANTHER" id="PTHR34069:SF2">
    <property type="entry name" value="BETA-KETOACYL-[ACYL-CARRIER-PROTEIN] SYNTHASE III"/>
    <property type="match status" value="1"/>
</dbReference>
<organism evidence="12">
    <name type="scientific">Streptomyces argillaceus</name>
    <dbReference type="NCBI Taxonomy" id="41951"/>
    <lineage>
        <taxon>Bacteria</taxon>
        <taxon>Bacillati</taxon>
        <taxon>Actinomycetota</taxon>
        <taxon>Actinomycetes</taxon>
        <taxon>Kitasatosporales</taxon>
        <taxon>Streptomycetaceae</taxon>
        <taxon>Streptomyces</taxon>
    </lineage>
</organism>
<evidence type="ECO:0000256" key="3">
    <source>
        <dbReference type="ARBA" id="ARBA00022490"/>
    </source>
</evidence>
<dbReference type="GO" id="GO:0044550">
    <property type="term" value="P:secondary metabolite biosynthetic process"/>
    <property type="evidence" value="ECO:0007669"/>
    <property type="project" value="TreeGrafter"/>
</dbReference>
<keyword evidence="7" id="KW-0443">Lipid metabolism</keyword>
<dbReference type="SUPFAM" id="SSF53901">
    <property type="entry name" value="Thiolase-like"/>
    <property type="match status" value="1"/>
</dbReference>
<evidence type="ECO:0000256" key="2">
    <source>
        <dbReference type="ARBA" id="ARBA00008642"/>
    </source>
</evidence>
<evidence type="ECO:0000256" key="8">
    <source>
        <dbReference type="ARBA" id="ARBA00023160"/>
    </source>
</evidence>
<keyword evidence="4" id="KW-0444">Lipid biosynthesis</keyword>
<evidence type="ECO:0000256" key="9">
    <source>
        <dbReference type="ARBA" id="ARBA00023315"/>
    </source>
</evidence>
<gene>
    <name evidence="12" type="primary">orf21</name>
</gene>
<feature type="domain" description="Beta-ketoacyl-[acyl-carrier-protein] synthase III C-terminal" evidence="10">
    <location>
        <begin position="242"/>
        <end position="331"/>
    </location>
</feature>
<evidence type="ECO:0000256" key="6">
    <source>
        <dbReference type="ARBA" id="ARBA00022832"/>
    </source>
</evidence>
<keyword evidence="5" id="KW-0808">Transferase</keyword>
<comment type="pathway">
    <text evidence="1">Lipid metabolism.</text>
</comment>